<dbReference type="EMBL" id="BGPR01006836">
    <property type="protein sequence ID" value="GBN22228.1"/>
    <property type="molecule type" value="Genomic_DNA"/>
</dbReference>
<keyword evidence="3" id="KW-1185">Reference proteome</keyword>
<gene>
    <name evidence="2" type="ORF">AVEN_271552_1</name>
</gene>
<dbReference type="Proteomes" id="UP000499080">
    <property type="component" value="Unassembled WGS sequence"/>
</dbReference>
<evidence type="ECO:0000313" key="2">
    <source>
        <dbReference type="EMBL" id="GBN22228.1"/>
    </source>
</evidence>
<sequence length="137" mass="15351">MLILAFATLATSNLLESSELWSYLYRNEILRTRRMHVTSSKGIKQSSDQVNQFEAGELIVRFNINIWDFDRGRGVLVARPRHRSQRILRSKPVPTDDHRIWGTVLAKSNVVAKSPLPACAARTLGEVGSIPGVVLVI</sequence>
<reference evidence="2 3" key="1">
    <citation type="journal article" date="2019" name="Sci. Rep.">
        <title>Orb-weaving spider Araneus ventricosus genome elucidates the spidroin gene catalogue.</title>
        <authorList>
            <person name="Kono N."/>
            <person name="Nakamura H."/>
            <person name="Ohtoshi R."/>
            <person name="Moran D.A.P."/>
            <person name="Shinohara A."/>
            <person name="Yoshida Y."/>
            <person name="Fujiwara M."/>
            <person name="Mori M."/>
            <person name="Tomita M."/>
            <person name="Arakawa K."/>
        </authorList>
    </citation>
    <scope>NUCLEOTIDE SEQUENCE [LARGE SCALE GENOMIC DNA]</scope>
</reference>
<protein>
    <submittedName>
        <fullName evidence="2">Uncharacterized protein</fullName>
    </submittedName>
</protein>
<feature type="signal peptide" evidence="1">
    <location>
        <begin position="1"/>
        <end position="17"/>
    </location>
</feature>
<feature type="chain" id="PRO_5021211842" evidence="1">
    <location>
        <begin position="18"/>
        <end position="137"/>
    </location>
</feature>
<comment type="caution">
    <text evidence="2">The sequence shown here is derived from an EMBL/GenBank/DDBJ whole genome shotgun (WGS) entry which is preliminary data.</text>
</comment>
<keyword evidence="1" id="KW-0732">Signal</keyword>
<evidence type="ECO:0000256" key="1">
    <source>
        <dbReference type="SAM" id="SignalP"/>
    </source>
</evidence>
<evidence type="ECO:0000313" key="3">
    <source>
        <dbReference type="Proteomes" id="UP000499080"/>
    </source>
</evidence>
<accession>A0A4Y2M575</accession>
<dbReference type="AlphaFoldDB" id="A0A4Y2M575"/>
<proteinExistence type="predicted"/>
<name>A0A4Y2M575_ARAVE</name>
<organism evidence="2 3">
    <name type="scientific">Araneus ventricosus</name>
    <name type="common">Orbweaver spider</name>
    <name type="synonym">Epeira ventricosa</name>
    <dbReference type="NCBI Taxonomy" id="182803"/>
    <lineage>
        <taxon>Eukaryota</taxon>
        <taxon>Metazoa</taxon>
        <taxon>Ecdysozoa</taxon>
        <taxon>Arthropoda</taxon>
        <taxon>Chelicerata</taxon>
        <taxon>Arachnida</taxon>
        <taxon>Araneae</taxon>
        <taxon>Araneomorphae</taxon>
        <taxon>Entelegynae</taxon>
        <taxon>Araneoidea</taxon>
        <taxon>Araneidae</taxon>
        <taxon>Araneus</taxon>
    </lineage>
</organism>